<dbReference type="KEGG" id="nph:NP_1784A"/>
<dbReference type="OrthoDB" id="226402at2157"/>
<gene>
    <name evidence="2" type="ordered locus">NP_1784A</name>
</gene>
<feature type="region of interest" description="Disordered" evidence="1">
    <location>
        <begin position="1"/>
        <end position="47"/>
    </location>
</feature>
<protein>
    <submittedName>
        <fullName evidence="2">Uncharacterized protein</fullName>
    </submittedName>
</protein>
<evidence type="ECO:0000313" key="3">
    <source>
        <dbReference type="Proteomes" id="UP000002698"/>
    </source>
</evidence>
<name>A0A1U7EVE1_NATPD</name>
<keyword evidence="3" id="KW-1185">Reference proteome</keyword>
<dbReference type="RefSeq" id="WP_011322616.1">
    <property type="nucleotide sequence ID" value="NC_007426.1"/>
</dbReference>
<dbReference type="GeneID" id="54763312"/>
<dbReference type="HOGENOM" id="CLU_3194603_0_0_2"/>
<feature type="compositionally biased region" description="Basic and acidic residues" evidence="1">
    <location>
        <begin position="26"/>
        <end position="37"/>
    </location>
</feature>
<sequence length="47" mass="5213">MPRDEIEPMVPILPTDEQTETTARTDGGHQQRYHNGDVDAPLVPNLG</sequence>
<dbReference type="EMBL" id="CR936257">
    <property type="protein sequence ID" value="CAI48983.1"/>
    <property type="molecule type" value="Genomic_DNA"/>
</dbReference>
<proteinExistence type="predicted"/>
<dbReference type="eggNOG" id="arCOG14540">
    <property type="taxonomic scope" value="Archaea"/>
</dbReference>
<organism evidence="2 3">
    <name type="scientific">Natronomonas pharaonis (strain ATCC 35678 / DSM 2160 / CIP 103997 / JCM 8858 / NBRC 14720 / NCIMB 2260 / Gabara)</name>
    <name type="common">Halobacterium pharaonis</name>
    <dbReference type="NCBI Taxonomy" id="348780"/>
    <lineage>
        <taxon>Archaea</taxon>
        <taxon>Methanobacteriati</taxon>
        <taxon>Methanobacteriota</taxon>
        <taxon>Stenosarchaea group</taxon>
        <taxon>Halobacteria</taxon>
        <taxon>Halobacteriales</taxon>
        <taxon>Natronomonadaceae</taxon>
        <taxon>Natronomonas</taxon>
    </lineage>
</organism>
<reference evidence="2 3" key="1">
    <citation type="journal article" date="2005" name="Genome Res.">
        <title>Living with two extremes: conclusions from the genome sequence of Natronomonas pharaonis.</title>
        <authorList>
            <person name="Falb M."/>
            <person name="Pfeiffer F."/>
            <person name="Palm P."/>
            <person name="Rodewald K."/>
            <person name="Hickmann V."/>
            <person name="Tittor J."/>
            <person name="Oesterhelt D."/>
        </authorList>
    </citation>
    <scope>NUCLEOTIDE SEQUENCE [LARGE SCALE GENOMIC DNA]</scope>
    <source>
        <strain evidence="3">ATCC 35678 / DSM 2160 / CIP 103997 / JCM 8858 / NBRC 14720 / NCIMB 2260 / Gabara</strain>
    </source>
</reference>
<accession>A0A1U7EVE1</accession>
<dbReference type="EnsemblBacteria" id="CAI48983">
    <property type="protein sequence ID" value="CAI48983"/>
    <property type="gene ID" value="NP_1784A"/>
</dbReference>
<evidence type="ECO:0000313" key="2">
    <source>
        <dbReference type="EMBL" id="CAI48983.1"/>
    </source>
</evidence>
<evidence type="ECO:0000256" key="1">
    <source>
        <dbReference type="SAM" id="MobiDB-lite"/>
    </source>
</evidence>
<dbReference type="AlphaFoldDB" id="A0A1U7EVE1"/>
<dbReference type="Proteomes" id="UP000002698">
    <property type="component" value="Chromosome"/>
</dbReference>